<keyword evidence="6" id="KW-0812">Transmembrane</keyword>
<dbReference type="PANTHER" id="PTHR43133">
    <property type="entry name" value="RNA POLYMERASE ECF-TYPE SIGMA FACTO"/>
    <property type="match status" value="1"/>
</dbReference>
<keyword evidence="2" id="KW-0731">Sigma factor</keyword>
<evidence type="ECO:0000313" key="8">
    <source>
        <dbReference type="Proteomes" id="UP000578449"/>
    </source>
</evidence>
<feature type="region of interest" description="Disordered" evidence="5">
    <location>
        <begin position="310"/>
        <end position="508"/>
    </location>
</feature>
<organism evidence="7 8">
    <name type="scientific">Thermocatellispora tengchongensis</name>
    <dbReference type="NCBI Taxonomy" id="1073253"/>
    <lineage>
        <taxon>Bacteria</taxon>
        <taxon>Bacillati</taxon>
        <taxon>Actinomycetota</taxon>
        <taxon>Actinomycetes</taxon>
        <taxon>Streptosporangiales</taxon>
        <taxon>Streptosporangiaceae</taxon>
        <taxon>Thermocatellispora</taxon>
    </lineage>
</organism>
<reference evidence="7 8" key="1">
    <citation type="submission" date="2020-08" db="EMBL/GenBank/DDBJ databases">
        <title>Genomic Encyclopedia of Type Strains, Phase IV (KMG-IV): sequencing the most valuable type-strain genomes for metagenomic binning, comparative biology and taxonomic classification.</title>
        <authorList>
            <person name="Goeker M."/>
        </authorList>
    </citation>
    <scope>NUCLEOTIDE SEQUENCE [LARGE SCALE GENOMIC DNA]</scope>
    <source>
        <strain evidence="7 8">DSM 45615</strain>
    </source>
</reference>
<dbReference type="PRINTS" id="PR01217">
    <property type="entry name" value="PRICHEXTENSN"/>
</dbReference>
<keyword evidence="8" id="KW-1185">Reference proteome</keyword>
<dbReference type="GO" id="GO:0006352">
    <property type="term" value="P:DNA-templated transcription initiation"/>
    <property type="evidence" value="ECO:0007669"/>
    <property type="project" value="InterPro"/>
</dbReference>
<evidence type="ECO:0000256" key="4">
    <source>
        <dbReference type="ARBA" id="ARBA00023163"/>
    </source>
</evidence>
<evidence type="ECO:0000256" key="1">
    <source>
        <dbReference type="ARBA" id="ARBA00023015"/>
    </source>
</evidence>
<keyword evidence="7" id="KW-0240">DNA-directed RNA polymerase</keyword>
<accession>A0A840PQQ7</accession>
<keyword evidence="3" id="KW-0238">DNA-binding</keyword>
<dbReference type="GO" id="GO:0016987">
    <property type="term" value="F:sigma factor activity"/>
    <property type="evidence" value="ECO:0007669"/>
    <property type="project" value="UniProtKB-KW"/>
</dbReference>
<feature type="compositionally biased region" description="Basic and acidic residues" evidence="5">
    <location>
        <begin position="425"/>
        <end position="459"/>
    </location>
</feature>
<gene>
    <name evidence="7" type="ORF">HNP84_010190</name>
</gene>
<dbReference type="AlphaFoldDB" id="A0A840PQQ7"/>
<evidence type="ECO:0000313" key="7">
    <source>
        <dbReference type="EMBL" id="MBB5140423.1"/>
    </source>
</evidence>
<proteinExistence type="predicted"/>
<dbReference type="PANTHER" id="PTHR43133:SF8">
    <property type="entry name" value="RNA POLYMERASE SIGMA FACTOR HI_1459-RELATED"/>
    <property type="match status" value="1"/>
</dbReference>
<feature type="compositionally biased region" description="Low complexity" evidence="5">
    <location>
        <begin position="475"/>
        <end position="486"/>
    </location>
</feature>
<dbReference type="RefSeq" id="WP_185057213.1">
    <property type="nucleotide sequence ID" value="NZ_BAABIX010000070.1"/>
</dbReference>
<keyword evidence="1" id="KW-0805">Transcription regulation</keyword>
<dbReference type="EMBL" id="JACHGN010000043">
    <property type="protein sequence ID" value="MBB5140423.1"/>
    <property type="molecule type" value="Genomic_DNA"/>
</dbReference>
<name>A0A840PQQ7_9ACTN</name>
<comment type="caution">
    <text evidence="7">The sequence shown here is derived from an EMBL/GenBank/DDBJ whole genome shotgun (WGS) entry which is preliminary data.</text>
</comment>
<dbReference type="Gene3D" id="1.10.1740.10">
    <property type="match status" value="1"/>
</dbReference>
<dbReference type="Proteomes" id="UP000578449">
    <property type="component" value="Unassembled WGS sequence"/>
</dbReference>
<evidence type="ECO:0000256" key="3">
    <source>
        <dbReference type="ARBA" id="ARBA00023125"/>
    </source>
</evidence>
<evidence type="ECO:0000256" key="2">
    <source>
        <dbReference type="ARBA" id="ARBA00023082"/>
    </source>
</evidence>
<keyword evidence="6" id="KW-0472">Membrane</keyword>
<protein>
    <submittedName>
        <fullName evidence="7">DNA-directed RNA polymerase specialized sigma24 family protein</fullName>
    </submittedName>
</protein>
<feature type="transmembrane region" description="Helical" evidence="6">
    <location>
        <begin position="287"/>
        <end position="311"/>
    </location>
</feature>
<feature type="compositionally biased region" description="Pro residues" evidence="5">
    <location>
        <begin position="385"/>
        <end position="396"/>
    </location>
</feature>
<keyword evidence="6" id="KW-1133">Transmembrane helix</keyword>
<feature type="compositionally biased region" description="Pro residues" evidence="5">
    <location>
        <begin position="487"/>
        <end position="508"/>
    </location>
</feature>
<dbReference type="InterPro" id="IPR039425">
    <property type="entry name" value="RNA_pol_sigma-70-like"/>
</dbReference>
<evidence type="ECO:0000256" key="5">
    <source>
        <dbReference type="SAM" id="MobiDB-lite"/>
    </source>
</evidence>
<dbReference type="SUPFAM" id="SSF88946">
    <property type="entry name" value="Sigma2 domain of RNA polymerase sigma factors"/>
    <property type="match status" value="1"/>
</dbReference>
<dbReference type="GO" id="GO:0003677">
    <property type="term" value="F:DNA binding"/>
    <property type="evidence" value="ECO:0007669"/>
    <property type="project" value="UniProtKB-KW"/>
</dbReference>
<dbReference type="InterPro" id="IPR013325">
    <property type="entry name" value="RNA_pol_sigma_r2"/>
</dbReference>
<keyword evidence="4" id="KW-0804">Transcription</keyword>
<evidence type="ECO:0000256" key="6">
    <source>
        <dbReference type="SAM" id="Phobius"/>
    </source>
</evidence>
<dbReference type="GO" id="GO:0000428">
    <property type="term" value="C:DNA-directed RNA polymerase complex"/>
    <property type="evidence" value="ECO:0007669"/>
    <property type="project" value="UniProtKB-KW"/>
</dbReference>
<sequence>MTDRVLVEALRRRDPGALAALYDTYAESIHEFCLLSLGNLDGAQVALRDTLIAAEAHIAALADPARLRVWLFTLARAECGRRRMPAALSGTPPIAAQAPAVPDLEGAASADLRFMAWNAAWSLTAADREILYLTVRHHLTPAEIAVVTASSAREIEAGLGVARDRLRDAVTAEVLARKGPYDCPRRADILTGFAGELTPAMREQVVRHLARCDTCAPHRARQVSAAKVFDLLPAVPLPESLRVRVMSCFTDPELVAYRRYVARRVGLLDAAGFPAAGIKGDRRRHRVVALALVAAVATLIAATATVTAAHWGSGGPPPEGVLGVASRALPPTGGPAAKPPPWAPGPREVPADMHSSAARSPVDPGLRATVPVPEPALSAGTRTPYPSPPPSPPSPSSRPSGPSDTPATAPSARPSPPPSTLAPVPDRDRDRDRERDRGRDRGRGRDHGWGHDRDRPRPRPDHHHGHPNPKPSPSASPTTTPSSPTSSPRPTPTSAPPSPSTPPPSATA</sequence>
<feature type="compositionally biased region" description="Low complexity" evidence="5">
    <location>
        <begin position="397"/>
        <end position="412"/>
    </location>
</feature>